<dbReference type="PANTHER" id="PTHR32196">
    <property type="entry name" value="ABC TRANSPORTER PERMEASE PROTEIN YPHD-RELATED-RELATED"/>
    <property type="match status" value="1"/>
</dbReference>
<sequence length="318" mass="33442">MVDKEKHHLKLKNLIAVYGVYLALLILLLVASYITPDLFEEDTLAVMFRQSAQLGIIAIGQTMVMLVAGLDLSVGGVIVMTSMVVAEVSNGRDELIPLSILVALIIGAMIGFGNGLLITKRKVPPLVATLVMLFLVQGAQQAITRGVPSGFVPEALGVVNQSWGFLSIPLAVWFVLNAIFFVMLKMTSFGRQIYAVGSNEDAARLSGLAVHKTKITVYVLASCLAVASGVILTGYVGYVDRFIATGLDLDSVAAAVVGGTAFYGGKGGLLGTIAGVLIIQILSTMVVLLGLDAQTQFIIKGLVILAAVGLYGFAQKNA</sequence>
<gene>
    <name evidence="10" type="primary">rbsC</name>
    <name evidence="10" type="ORF">CMN54_12715</name>
</gene>
<evidence type="ECO:0000256" key="6">
    <source>
        <dbReference type="ARBA" id="ARBA00022989"/>
    </source>
</evidence>
<feature type="transmembrane region" description="Helical" evidence="9">
    <location>
        <begin position="215"/>
        <end position="236"/>
    </location>
</feature>
<evidence type="ECO:0000256" key="9">
    <source>
        <dbReference type="SAM" id="Phobius"/>
    </source>
</evidence>
<comment type="caution">
    <text evidence="10">The sequence shown here is derived from an EMBL/GenBank/DDBJ whole genome shotgun (WGS) entry which is preliminary data.</text>
</comment>
<keyword evidence="7 9" id="KW-0472">Membrane</keyword>
<feature type="transmembrane region" description="Helical" evidence="9">
    <location>
        <begin position="125"/>
        <end position="143"/>
    </location>
</feature>
<evidence type="ECO:0000313" key="11">
    <source>
        <dbReference type="Proteomes" id="UP000226525"/>
    </source>
</evidence>
<feature type="transmembrane region" description="Helical" evidence="9">
    <location>
        <begin position="269"/>
        <end position="291"/>
    </location>
</feature>
<evidence type="ECO:0000256" key="2">
    <source>
        <dbReference type="ARBA" id="ARBA00022448"/>
    </source>
</evidence>
<evidence type="ECO:0000256" key="7">
    <source>
        <dbReference type="ARBA" id="ARBA00023136"/>
    </source>
</evidence>
<dbReference type="GO" id="GO:0005886">
    <property type="term" value="C:plasma membrane"/>
    <property type="evidence" value="ECO:0007669"/>
    <property type="project" value="UniProtKB-SubCell"/>
</dbReference>
<dbReference type="CDD" id="cd06579">
    <property type="entry name" value="TM_PBP1_transp_AraH_like"/>
    <property type="match status" value="1"/>
</dbReference>
<keyword evidence="2" id="KW-0813">Transport</keyword>
<keyword evidence="5 9" id="KW-0812">Transmembrane</keyword>
<dbReference type="GO" id="GO:0022857">
    <property type="term" value="F:transmembrane transporter activity"/>
    <property type="evidence" value="ECO:0007669"/>
    <property type="project" value="InterPro"/>
</dbReference>
<evidence type="ECO:0000256" key="3">
    <source>
        <dbReference type="ARBA" id="ARBA00022475"/>
    </source>
</evidence>
<dbReference type="InterPro" id="IPR001851">
    <property type="entry name" value="ABC_transp_permease"/>
</dbReference>
<dbReference type="EMBL" id="NZEX01000150">
    <property type="protein sequence ID" value="MAH64280.1"/>
    <property type="molecule type" value="Genomic_DNA"/>
</dbReference>
<feature type="transmembrane region" description="Helical" evidence="9">
    <location>
        <begin position="15"/>
        <end position="34"/>
    </location>
</feature>
<name>A0A2D6YM90_9DELT</name>
<accession>A0A2D6YM90</accession>
<reference evidence="11" key="1">
    <citation type="submission" date="2017-09" db="EMBL/GenBank/DDBJ databases">
        <title>The Reconstruction of 2,631 Draft Metagenome-Assembled Genomes from the Global Oceans.</title>
        <authorList>
            <person name="Tully B.J."/>
            <person name="Graham E.D."/>
            <person name="Heidelberg J.F."/>
        </authorList>
    </citation>
    <scope>NUCLEOTIDE SEQUENCE [LARGE SCALE GENOMIC DNA]</scope>
</reference>
<keyword evidence="6 9" id="KW-1133">Transmembrane helix</keyword>
<comment type="subcellular location">
    <subcellularLocation>
        <location evidence="1">Cell membrane</location>
        <topology evidence="1">Multi-pass membrane protein</topology>
    </subcellularLocation>
</comment>
<dbReference type="Proteomes" id="UP000226525">
    <property type="component" value="Unassembled WGS sequence"/>
</dbReference>
<keyword evidence="4" id="KW-0997">Cell inner membrane</keyword>
<keyword evidence="3" id="KW-1003">Cell membrane</keyword>
<proteinExistence type="predicted"/>
<feature type="transmembrane region" description="Helical" evidence="9">
    <location>
        <begin position="95"/>
        <end position="118"/>
    </location>
</feature>
<organism evidence="10 11">
    <name type="scientific">SAR324 cluster bacterium</name>
    <dbReference type="NCBI Taxonomy" id="2024889"/>
    <lineage>
        <taxon>Bacteria</taxon>
        <taxon>Deltaproteobacteria</taxon>
        <taxon>SAR324 cluster</taxon>
    </lineage>
</organism>
<feature type="transmembrane region" description="Helical" evidence="9">
    <location>
        <begin position="163"/>
        <end position="184"/>
    </location>
</feature>
<feature type="transmembrane region" description="Helical" evidence="9">
    <location>
        <begin position="54"/>
        <end position="83"/>
    </location>
</feature>
<dbReference type="Pfam" id="PF02653">
    <property type="entry name" value="BPD_transp_2"/>
    <property type="match status" value="1"/>
</dbReference>
<evidence type="ECO:0000256" key="5">
    <source>
        <dbReference type="ARBA" id="ARBA00022692"/>
    </source>
</evidence>
<feature type="transmembrane region" description="Helical" evidence="9">
    <location>
        <begin position="297"/>
        <end position="314"/>
    </location>
</feature>
<protein>
    <recommendedName>
        <fullName evidence="8">Autoinducer 2 import system permease protein LsrD</fullName>
    </recommendedName>
</protein>
<dbReference type="PANTHER" id="PTHR32196:SF71">
    <property type="entry name" value="AUTOINDUCER 2 IMPORT SYSTEM PERMEASE PROTEIN LSRD"/>
    <property type="match status" value="1"/>
</dbReference>
<evidence type="ECO:0000256" key="8">
    <source>
        <dbReference type="ARBA" id="ARBA00039381"/>
    </source>
</evidence>
<evidence type="ECO:0000256" key="1">
    <source>
        <dbReference type="ARBA" id="ARBA00004651"/>
    </source>
</evidence>
<evidence type="ECO:0000313" key="10">
    <source>
        <dbReference type="EMBL" id="MAH64280.1"/>
    </source>
</evidence>
<dbReference type="AlphaFoldDB" id="A0A2D6YM90"/>
<evidence type="ECO:0000256" key="4">
    <source>
        <dbReference type="ARBA" id="ARBA00022519"/>
    </source>
</evidence>